<organism evidence="1 2">
    <name type="scientific">Acidithiobacillus ferridurans</name>
    <dbReference type="NCBI Taxonomy" id="1232575"/>
    <lineage>
        <taxon>Bacteria</taxon>
        <taxon>Pseudomonadati</taxon>
        <taxon>Pseudomonadota</taxon>
        <taxon>Acidithiobacillia</taxon>
        <taxon>Acidithiobacillales</taxon>
        <taxon>Acidithiobacillaceae</taxon>
        <taxon>Acidithiobacillus</taxon>
    </lineage>
</organism>
<accession>A0A8X8GAX5</accession>
<comment type="caution">
    <text evidence="1">The sequence shown here is derived from an EMBL/GenBank/DDBJ whole genome shotgun (WGS) entry which is preliminary data.</text>
</comment>
<dbReference type="InterPro" id="IPR045809">
    <property type="entry name" value="MobI"/>
</dbReference>
<dbReference type="Pfam" id="PF19456">
    <property type="entry name" value="MobI"/>
    <property type="match status" value="1"/>
</dbReference>
<gene>
    <name evidence="1" type="ORF">HF568_11960</name>
</gene>
<evidence type="ECO:0000313" key="2">
    <source>
        <dbReference type="Proteomes" id="UP000887300"/>
    </source>
</evidence>
<evidence type="ECO:0000313" key="1">
    <source>
        <dbReference type="EMBL" id="MBU2723900.1"/>
    </source>
</evidence>
<dbReference type="EMBL" id="JABBHS010000359">
    <property type="protein sequence ID" value="MBU2723900.1"/>
    <property type="molecule type" value="Genomic_DNA"/>
</dbReference>
<proteinExistence type="predicted"/>
<name>A0A8X8GAX5_ACIFI</name>
<reference evidence="1" key="1">
    <citation type="journal article" date="2021" name="ISME J.">
        <title>Genomic evolution of the class Acidithiobacillia: deep-branching Proteobacteria living in extreme acidic conditions.</title>
        <authorList>
            <person name="Moya-Beltran A."/>
            <person name="Beard S."/>
            <person name="Rojas-Villalobos C."/>
            <person name="Issotta F."/>
            <person name="Gallardo Y."/>
            <person name="Ulloa R."/>
            <person name="Giaveno A."/>
            <person name="Degli Esposti M."/>
            <person name="Johnson D.B."/>
            <person name="Quatrini R."/>
        </authorList>
    </citation>
    <scope>NUCLEOTIDE SEQUENCE</scope>
    <source>
        <strain evidence="1">DSM 583</strain>
    </source>
</reference>
<dbReference type="RefSeq" id="WP_215886022.1">
    <property type="nucleotide sequence ID" value="NZ_CP134225.1"/>
</dbReference>
<dbReference type="AlphaFoldDB" id="A0A8X8GAX5"/>
<dbReference type="Proteomes" id="UP000887300">
    <property type="component" value="Unassembled WGS sequence"/>
</dbReference>
<sequence length="247" mass="28142">MEDVLFPELSREFATLSHRQSVQYGLFQEQLHEQALSLAREFMRHRNAESFASRNREEWSDLSVQVRRLRGSVTIHWRIRSWYKAHEDGTRRANSKHIHKSSKSAEDYRGALARLAKAWEYEEVMEAERRFARIRAISSALLAAEKTMEKMAKEMDSVVPSMTAVTTESPYSIVERIGNLSSLLRAKLWPNARPEDVEAGFVPSISESSGIPTSVNPIEVDAALIAMDSNIHHLSDLLFQIDTKGSK</sequence>
<protein>
    <submittedName>
        <fullName evidence="1">Uncharacterized protein</fullName>
    </submittedName>
</protein>